<evidence type="ECO:0008006" key="4">
    <source>
        <dbReference type="Google" id="ProtNLM"/>
    </source>
</evidence>
<proteinExistence type="predicted"/>
<protein>
    <recommendedName>
        <fullName evidence="4">DUF1275 domain protein</fullName>
    </recommendedName>
</protein>
<dbReference type="PANTHER" id="PTHR37488">
    <property type="entry name" value="DUF1275 DOMAIN-CONTAINING PROTEIN"/>
    <property type="match status" value="1"/>
</dbReference>
<feature type="transmembrane region" description="Helical" evidence="1">
    <location>
        <begin position="221"/>
        <end position="237"/>
    </location>
</feature>
<dbReference type="InterPro" id="IPR010699">
    <property type="entry name" value="DUF1275"/>
</dbReference>
<keyword evidence="1" id="KW-0812">Transmembrane</keyword>
<evidence type="ECO:0000256" key="1">
    <source>
        <dbReference type="SAM" id="Phobius"/>
    </source>
</evidence>
<accession>A0AAI8YRL6</accession>
<feature type="transmembrane region" description="Helical" evidence="1">
    <location>
        <begin position="244"/>
        <end position="266"/>
    </location>
</feature>
<feature type="transmembrane region" description="Helical" evidence="1">
    <location>
        <begin position="41"/>
        <end position="62"/>
    </location>
</feature>
<dbReference type="PANTHER" id="PTHR37488:SF2">
    <property type="entry name" value="DUF1275 DOMAIN-CONTAINING PROTEIN"/>
    <property type="match status" value="1"/>
</dbReference>
<feature type="transmembrane region" description="Helical" evidence="1">
    <location>
        <begin position="88"/>
        <end position="108"/>
    </location>
</feature>
<dbReference type="Pfam" id="PF06912">
    <property type="entry name" value="DUF1275"/>
    <property type="match status" value="1"/>
</dbReference>
<name>A0AAI8YRL6_9PEZI</name>
<dbReference type="AlphaFoldDB" id="A0AAI8YRL6"/>
<keyword evidence="1" id="KW-1133">Transmembrane helix</keyword>
<reference evidence="2" key="1">
    <citation type="submission" date="2023-11" db="EMBL/GenBank/DDBJ databases">
        <authorList>
            <person name="Alioto T."/>
            <person name="Alioto T."/>
            <person name="Gomez Garrido J."/>
        </authorList>
    </citation>
    <scope>NUCLEOTIDE SEQUENCE</scope>
</reference>
<gene>
    <name evidence="2" type="ORF">LECACI_7A000597</name>
</gene>
<dbReference type="EMBL" id="CAVMBE010000002">
    <property type="protein sequence ID" value="CAK3783111.1"/>
    <property type="molecule type" value="Genomic_DNA"/>
</dbReference>
<organism evidence="2 3">
    <name type="scientific">Lecanosticta acicola</name>
    <dbReference type="NCBI Taxonomy" id="111012"/>
    <lineage>
        <taxon>Eukaryota</taxon>
        <taxon>Fungi</taxon>
        <taxon>Dikarya</taxon>
        <taxon>Ascomycota</taxon>
        <taxon>Pezizomycotina</taxon>
        <taxon>Dothideomycetes</taxon>
        <taxon>Dothideomycetidae</taxon>
        <taxon>Mycosphaerellales</taxon>
        <taxon>Mycosphaerellaceae</taxon>
        <taxon>Lecanosticta</taxon>
    </lineage>
</organism>
<keyword evidence="3" id="KW-1185">Reference proteome</keyword>
<dbReference type="Proteomes" id="UP001296104">
    <property type="component" value="Unassembled WGS sequence"/>
</dbReference>
<keyword evidence="1" id="KW-0472">Membrane</keyword>
<evidence type="ECO:0000313" key="3">
    <source>
        <dbReference type="Proteomes" id="UP001296104"/>
    </source>
</evidence>
<feature type="transmembrane region" description="Helical" evidence="1">
    <location>
        <begin position="120"/>
        <end position="146"/>
    </location>
</feature>
<comment type="caution">
    <text evidence="2">The sequence shown here is derived from an EMBL/GenBank/DDBJ whole genome shotgun (WGS) entry which is preliminary data.</text>
</comment>
<evidence type="ECO:0000313" key="2">
    <source>
        <dbReference type="EMBL" id="CAK3783111.1"/>
    </source>
</evidence>
<sequence length="275" mass="29425">MADGKEAIFSPSGVDNASSDGYNAPKRSYWTEEIDAKRGDLLLLACCFVTGLLDCSTFRNWATFVSMQTGNTIILCLSTAGLPVGQPWAWAATLISLIAFFVGAFVCTRLSNAFGPKRRLILTTNIFLQALLITLSAALATASIAISDRNTTNPSVILHDPRILVSVAPLAFQSGATIATSRLLGFGNEIPVTVYTSTYAALAADPKLFHLHGNTPRNRRVAAVVCVFAGAFVATWAEKRSEGVLVTFWTSAGIKFVLAGVVAFVFPRKEDQVAV</sequence>